<dbReference type="AlphaFoldDB" id="A0A6C0ICF6"/>
<sequence>MQIVFVGHSSTYFYFQDYVESLMAVSPAPARVEMFSPSCFTMQPQTFYLFLQTVPNIVWTEEQKRWIALLNTEQLTRPYFLETIRRVHDHGILILDYSLENIRISGCPHHYWVPPQPPLHVENIPKTQGACMITATSCPRRYEVFSQLEGATNIQGFGRDRDAWLWQHKVLVNVHFSDEYNVHEHMRTDRCLYQGMMVVTEPSIYTDMLPLRPYLVVEERSKIPERVSSLLKNFQETKMNLDLDSVRTTLKQQWWSVYEQWLARVVVPLPLKK</sequence>
<accession>A0A6C0ICF6</accession>
<evidence type="ECO:0000313" key="1">
    <source>
        <dbReference type="EMBL" id="QHT90731.1"/>
    </source>
</evidence>
<protein>
    <recommendedName>
        <fullName evidence="2">Glycosyltransferase</fullName>
    </recommendedName>
</protein>
<dbReference type="EMBL" id="MN740157">
    <property type="protein sequence ID" value="QHT90731.1"/>
    <property type="molecule type" value="Genomic_DNA"/>
</dbReference>
<evidence type="ECO:0008006" key="2">
    <source>
        <dbReference type="Google" id="ProtNLM"/>
    </source>
</evidence>
<name>A0A6C0ICF6_9ZZZZ</name>
<organism evidence="1">
    <name type="scientific">viral metagenome</name>
    <dbReference type="NCBI Taxonomy" id="1070528"/>
    <lineage>
        <taxon>unclassified sequences</taxon>
        <taxon>metagenomes</taxon>
        <taxon>organismal metagenomes</taxon>
    </lineage>
</organism>
<proteinExistence type="predicted"/>
<reference evidence="1" key="1">
    <citation type="journal article" date="2020" name="Nature">
        <title>Giant virus diversity and host interactions through global metagenomics.</title>
        <authorList>
            <person name="Schulz F."/>
            <person name="Roux S."/>
            <person name="Paez-Espino D."/>
            <person name="Jungbluth S."/>
            <person name="Walsh D.A."/>
            <person name="Denef V.J."/>
            <person name="McMahon K.D."/>
            <person name="Konstantinidis K.T."/>
            <person name="Eloe-Fadrosh E.A."/>
            <person name="Kyrpides N.C."/>
            <person name="Woyke T."/>
        </authorList>
    </citation>
    <scope>NUCLEOTIDE SEQUENCE</scope>
    <source>
        <strain evidence="1">GVMAG-M-3300023184-71</strain>
    </source>
</reference>